<dbReference type="AlphaFoldDB" id="A0A836KD94"/>
<evidence type="ECO:0000313" key="3">
    <source>
        <dbReference type="Proteomes" id="UP000674179"/>
    </source>
</evidence>
<feature type="compositionally biased region" description="Basic and acidic residues" evidence="1">
    <location>
        <begin position="121"/>
        <end position="132"/>
    </location>
</feature>
<sequence length="362" mass="39831">MACVVSSLVDFDVLRGPGMPTSPEKIDTERPITAPSHSGAALILQASGETLCAFAGGPAATTPATHNAHVFSKKPPASTLSTIRRFVCRSSIMMPFMVERAAKEIVVLPPPIHYLYPQAGEARDSPRRKADHFATSSSERGAENAKATQSRSDVFDFTWTTKQKKAMRMQQREHLRKQRCSPHAPVRVTMEGLTSNHLNDADMRQQEKTISTVSNATAQTVYCDAASALSGLCTLGVPQAEYIRSVFQYRLSVFQKRIDAVPTGVVVPTVVQATATLDEVSEGRRGKRFTKDTRRVIPCENVSPHTTVPTVTYPHPGMPLTYQDLVQHPLLLTAEQRANRRAALLHRRTLSEEVYGQPVPYA</sequence>
<organism evidence="2 3">
    <name type="scientific">Leishmania enriettii</name>
    <dbReference type="NCBI Taxonomy" id="5663"/>
    <lineage>
        <taxon>Eukaryota</taxon>
        <taxon>Discoba</taxon>
        <taxon>Euglenozoa</taxon>
        <taxon>Kinetoplastea</taxon>
        <taxon>Metakinetoplastina</taxon>
        <taxon>Trypanosomatida</taxon>
        <taxon>Trypanosomatidae</taxon>
        <taxon>Leishmaniinae</taxon>
        <taxon>Leishmania</taxon>
    </lineage>
</organism>
<dbReference type="OrthoDB" id="273856at2759"/>
<dbReference type="KEGG" id="lenr:94169999"/>
<protein>
    <submittedName>
        <fullName evidence="2">Uncharacterized protein</fullName>
    </submittedName>
</protein>
<dbReference type="RefSeq" id="XP_067690592.1">
    <property type="nucleotide sequence ID" value="XM_067834489.1"/>
</dbReference>
<accession>A0A836KD94</accession>
<comment type="caution">
    <text evidence="2">The sequence shown here is derived from an EMBL/GenBank/DDBJ whole genome shotgun (WGS) entry which is preliminary data.</text>
</comment>
<proteinExistence type="predicted"/>
<reference evidence="2 3" key="1">
    <citation type="submission" date="2021-02" db="EMBL/GenBank/DDBJ databases">
        <title>Leishmania (Mundinia) enrietti genome sequencing and assembly.</title>
        <authorList>
            <person name="Almutairi H."/>
            <person name="Gatherer D."/>
        </authorList>
    </citation>
    <scope>NUCLEOTIDE SEQUENCE [LARGE SCALE GENOMIC DNA]</scope>
    <source>
        <strain evidence="2">CUR178</strain>
    </source>
</reference>
<evidence type="ECO:0000313" key="2">
    <source>
        <dbReference type="EMBL" id="KAG5472069.1"/>
    </source>
</evidence>
<feature type="region of interest" description="Disordered" evidence="1">
    <location>
        <begin position="119"/>
        <end position="149"/>
    </location>
</feature>
<keyword evidence="3" id="KW-1185">Reference proteome</keyword>
<name>A0A836KD94_LEIEN</name>
<dbReference type="GeneID" id="94169999"/>
<evidence type="ECO:0000256" key="1">
    <source>
        <dbReference type="SAM" id="MobiDB-lite"/>
    </source>
</evidence>
<gene>
    <name evidence="2" type="ORF">CUR178_02737</name>
</gene>
<dbReference type="Proteomes" id="UP000674179">
    <property type="component" value="Chromosome 31"/>
</dbReference>
<dbReference type="EMBL" id="JAFHKP010000031">
    <property type="protein sequence ID" value="KAG5472069.1"/>
    <property type="molecule type" value="Genomic_DNA"/>
</dbReference>